<evidence type="ECO:0000256" key="1">
    <source>
        <dbReference type="ARBA" id="ARBA00022448"/>
    </source>
</evidence>
<dbReference type="InterPro" id="IPR003439">
    <property type="entry name" value="ABC_transporter-like_ATP-bd"/>
</dbReference>
<dbReference type="PANTHER" id="PTHR43776">
    <property type="entry name" value="TRANSPORT ATP-BINDING PROTEIN"/>
    <property type="match status" value="1"/>
</dbReference>
<dbReference type="Gene3D" id="3.40.50.300">
    <property type="entry name" value="P-loop containing nucleotide triphosphate hydrolases"/>
    <property type="match status" value="1"/>
</dbReference>
<organism evidence="5">
    <name type="scientific">marine metagenome</name>
    <dbReference type="NCBI Taxonomy" id="408172"/>
    <lineage>
        <taxon>unclassified sequences</taxon>
        <taxon>metagenomes</taxon>
        <taxon>ecological metagenomes</taxon>
    </lineage>
</organism>
<reference evidence="5" key="1">
    <citation type="submission" date="2018-05" db="EMBL/GenBank/DDBJ databases">
        <authorList>
            <person name="Lanie J.A."/>
            <person name="Ng W.-L."/>
            <person name="Kazmierczak K.M."/>
            <person name="Andrzejewski T.M."/>
            <person name="Davidsen T.M."/>
            <person name="Wayne K.J."/>
            <person name="Tettelin H."/>
            <person name="Glass J.I."/>
            <person name="Rusch D."/>
            <person name="Podicherti R."/>
            <person name="Tsui H.-C.T."/>
            <person name="Winkler M.E."/>
        </authorList>
    </citation>
    <scope>NUCLEOTIDE SEQUENCE</scope>
</reference>
<dbReference type="GO" id="GO:0016887">
    <property type="term" value="F:ATP hydrolysis activity"/>
    <property type="evidence" value="ECO:0007669"/>
    <property type="project" value="InterPro"/>
</dbReference>
<feature type="domain" description="ABC transporter" evidence="4">
    <location>
        <begin position="33"/>
        <end position="119"/>
    </location>
</feature>
<feature type="non-terminal residue" evidence="5">
    <location>
        <position position="125"/>
    </location>
</feature>
<proteinExistence type="predicted"/>
<name>A0A382UJF5_9ZZZZ</name>
<keyword evidence="1" id="KW-0813">Transport</keyword>
<keyword evidence="3" id="KW-0067">ATP-binding</keyword>
<gene>
    <name evidence="5" type="ORF">METZ01_LOCUS386685</name>
</gene>
<dbReference type="Pfam" id="PF00005">
    <property type="entry name" value="ABC_tran"/>
    <property type="match status" value="1"/>
</dbReference>
<evidence type="ECO:0000313" key="5">
    <source>
        <dbReference type="EMBL" id="SVD33831.1"/>
    </source>
</evidence>
<dbReference type="InterPro" id="IPR027417">
    <property type="entry name" value="P-loop_NTPase"/>
</dbReference>
<sequence length="125" mass="13979">MGDDVLNVVGLKKYFPVTRGFIRRRTSMVRAVDGLTFSIKSGETLGIVGESGCGKTTASRCIVRSLKPTEGQIWFRTGTGDVVDLSNLSQSQMRPFRRDIQFIFQDPYTSLNPRMTIFEIVAEPL</sequence>
<dbReference type="SUPFAM" id="SSF52540">
    <property type="entry name" value="P-loop containing nucleoside triphosphate hydrolases"/>
    <property type="match status" value="1"/>
</dbReference>
<dbReference type="AlphaFoldDB" id="A0A382UJF5"/>
<dbReference type="EMBL" id="UINC01144366">
    <property type="protein sequence ID" value="SVD33831.1"/>
    <property type="molecule type" value="Genomic_DNA"/>
</dbReference>
<protein>
    <recommendedName>
        <fullName evidence="4">ABC transporter domain-containing protein</fullName>
    </recommendedName>
</protein>
<dbReference type="InterPro" id="IPR050319">
    <property type="entry name" value="ABC_transp_ATP-bind"/>
</dbReference>
<evidence type="ECO:0000256" key="3">
    <source>
        <dbReference type="ARBA" id="ARBA00022840"/>
    </source>
</evidence>
<dbReference type="GO" id="GO:0005524">
    <property type="term" value="F:ATP binding"/>
    <property type="evidence" value="ECO:0007669"/>
    <property type="project" value="UniProtKB-KW"/>
</dbReference>
<accession>A0A382UJF5</accession>
<evidence type="ECO:0000259" key="4">
    <source>
        <dbReference type="Pfam" id="PF00005"/>
    </source>
</evidence>
<evidence type="ECO:0000256" key="2">
    <source>
        <dbReference type="ARBA" id="ARBA00022741"/>
    </source>
</evidence>
<keyword evidence="2" id="KW-0547">Nucleotide-binding</keyword>